<reference evidence="3" key="1">
    <citation type="journal article" date="2014" name="Int. J. Syst. Evol. Microbiol.">
        <title>Complete genome sequence of Corynebacterium casei LMG S-19264T (=DSM 44701T), isolated from a smear-ripened cheese.</title>
        <authorList>
            <consortium name="US DOE Joint Genome Institute (JGI-PGF)"/>
            <person name="Walter F."/>
            <person name="Albersmeier A."/>
            <person name="Kalinowski J."/>
            <person name="Ruckert C."/>
        </authorList>
    </citation>
    <scope>NUCLEOTIDE SEQUENCE</scope>
    <source>
        <strain evidence="3">JCM 4234</strain>
    </source>
</reference>
<feature type="region of interest" description="Disordered" evidence="1">
    <location>
        <begin position="1"/>
        <end position="30"/>
    </location>
</feature>
<dbReference type="AlphaFoldDB" id="A0A918G9Z7"/>
<feature type="transmembrane region" description="Helical" evidence="2">
    <location>
        <begin position="52"/>
        <end position="75"/>
    </location>
</feature>
<keyword evidence="2" id="KW-1133">Transmembrane helix</keyword>
<keyword evidence="4" id="KW-1185">Reference proteome</keyword>
<evidence type="ECO:0000256" key="2">
    <source>
        <dbReference type="SAM" id="Phobius"/>
    </source>
</evidence>
<name>A0A918G9Z7_STRGD</name>
<dbReference type="Proteomes" id="UP000653493">
    <property type="component" value="Unassembled WGS sequence"/>
</dbReference>
<feature type="compositionally biased region" description="Basic and acidic residues" evidence="1">
    <location>
        <begin position="8"/>
        <end position="24"/>
    </location>
</feature>
<organism evidence="3 4">
    <name type="scientific">Streptomyces griseoviridis</name>
    <dbReference type="NCBI Taxonomy" id="45398"/>
    <lineage>
        <taxon>Bacteria</taxon>
        <taxon>Bacillati</taxon>
        <taxon>Actinomycetota</taxon>
        <taxon>Actinomycetes</taxon>
        <taxon>Kitasatosporales</taxon>
        <taxon>Streptomycetaceae</taxon>
        <taxon>Streptomyces</taxon>
    </lineage>
</organism>
<evidence type="ECO:0000256" key="1">
    <source>
        <dbReference type="SAM" id="MobiDB-lite"/>
    </source>
</evidence>
<evidence type="ECO:0000313" key="4">
    <source>
        <dbReference type="Proteomes" id="UP000653493"/>
    </source>
</evidence>
<accession>A0A918G9Z7</accession>
<dbReference type="EMBL" id="BMSL01000002">
    <property type="protein sequence ID" value="GGS25420.1"/>
    <property type="molecule type" value="Genomic_DNA"/>
</dbReference>
<reference evidence="3" key="2">
    <citation type="submission" date="2020-09" db="EMBL/GenBank/DDBJ databases">
        <authorList>
            <person name="Sun Q."/>
            <person name="Ohkuma M."/>
        </authorList>
    </citation>
    <scope>NUCLEOTIDE SEQUENCE</scope>
    <source>
        <strain evidence="3">JCM 4234</strain>
    </source>
</reference>
<sequence>MPAGAVVNRREREAAVRRSMDRSPPRVPPGLYADAVRRGGRLLRRRTAARRLLWLLLLAAAVAFAVWALAVQPWVAPPSETTPPLTDW</sequence>
<keyword evidence="2" id="KW-0812">Transmembrane</keyword>
<proteinExistence type="predicted"/>
<evidence type="ECO:0000313" key="3">
    <source>
        <dbReference type="EMBL" id="GGS25420.1"/>
    </source>
</evidence>
<keyword evidence="2" id="KW-0472">Membrane</keyword>
<comment type="caution">
    <text evidence="3">The sequence shown here is derived from an EMBL/GenBank/DDBJ whole genome shotgun (WGS) entry which is preliminary data.</text>
</comment>
<protein>
    <submittedName>
        <fullName evidence="3">Uncharacterized protein</fullName>
    </submittedName>
</protein>
<gene>
    <name evidence="3" type="ORF">GCM10010238_12120</name>
</gene>